<proteinExistence type="predicted"/>
<protein>
    <submittedName>
        <fullName evidence="1">Uncharacterized protein</fullName>
    </submittedName>
</protein>
<comment type="caution">
    <text evidence="1">The sequence shown here is derived from an EMBL/GenBank/DDBJ whole genome shotgun (WGS) entry which is preliminary data.</text>
</comment>
<evidence type="ECO:0000313" key="2">
    <source>
        <dbReference type="Proteomes" id="UP001054837"/>
    </source>
</evidence>
<name>A0AAV4MZ62_9ARAC</name>
<sequence length="88" mass="10355">MQTENVKERRKTSSEILKSKMEIEASSNRKTLKSSETTRYPERKVKYLEYIEFCNIPKKKFSELKSMPGKNVVVKNQTIKGKEKKLRA</sequence>
<keyword evidence="2" id="KW-1185">Reference proteome</keyword>
<organism evidence="1 2">
    <name type="scientific">Caerostris darwini</name>
    <dbReference type="NCBI Taxonomy" id="1538125"/>
    <lineage>
        <taxon>Eukaryota</taxon>
        <taxon>Metazoa</taxon>
        <taxon>Ecdysozoa</taxon>
        <taxon>Arthropoda</taxon>
        <taxon>Chelicerata</taxon>
        <taxon>Arachnida</taxon>
        <taxon>Araneae</taxon>
        <taxon>Araneomorphae</taxon>
        <taxon>Entelegynae</taxon>
        <taxon>Araneoidea</taxon>
        <taxon>Araneidae</taxon>
        <taxon>Caerostris</taxon>
    </lineage>
</organism>
<accession>A0AAV4MZ62</accession>
<dbReference type="AlphaFoldDB" id="A0AAV4MZ62"/>
<evidence type="ECO:0000313" key="1">
    <source>
        <dbReference type="EMBL" id="GIX77543.1"/>
    </source>
</evidence>
<reference evidence="1 2" key="1">
    <citation type="submission" date="2021-06" db="EMBL/GenBank/DDBJ databases">
        <title>Caerostris darwini draft genome.</title>
        <authorList>
            <person name="Kono N."/>
            <person name="Arakawa K."/>
        </authorList>
    </citation>
    <scope>NUCLEOTIDE SEQUENCE [LARGE SCALE GENOMIC DNA]</scope>
</reference>
<dbReference type="EMBL" id="BPLQ01001020">
    <property type="protein sequence ID" value="GIX77543.1"/>
    <property type="molecule type" value="Genomic_DNA"/>
</dbReference>
<dbReference type="Proteomes" id="UP001054837">
    <property type="component" value="Unassembled WGS sequence"/>
</dbReference>
<gene>
    <name evidence="1" type="ORF">CDAR_601681</name>
</gene>